<dbReference type="AlphaFoldDB" id="A0AAW0IKZ8"/>
<dbReference type="PANTHER" id="PTHR11926">
    <property type="entry name" value="GLUCOSYL/GLUCURONOSYL TRANSFERASES"/>
    <property type="match status" value="1"/>
</dbReference>
<dbReference type="GO" id="GO:0080043">
    <property type="term" value="F:quercetin 3-O-glucosyltransferase activity"/>
    <property type="evidence" value="ECO:0007669"/>
    <property type="project" value="TreeGrafter"/>
</dbReference>
<dbReference type="GO" id="GO:0080044">
    <property type="term" value="F:quercetin 7-O-glucosyltransferase activity"/>
    <property type="evidence" value="ECO:0007669"/>
    <property type="project" value="TreeGrafter"/>
</dbReference>
<dbReference type="Proteomes" id="UP000237347">
    <property type="component" value="Unassembled WGS sequence"/>
</dbReference>
<comment type="similarity">
    <text evidence="1">Belongs to the UDP-glycosyltransferase family.</text>
</comment>
<evidence type="ECO:0000313" key="2">
    <source>
        <dbReference type="EMBL" id="KAK7815073.1"/>
    </source>
</evidence>
<protein>
    <submittedName>
        <fullName evidence="2">Udp-glycosyltransferase 74e2</fullName>
    </submittedName>
</protein>
<comment type="caution">
    <text evidence="2">The sequence shown here is derived from an EMBL/GenBank/DDBJ whole genome shotgun (WGS) entry which is preliminary data.</text>
</comment>
<accession>A0AAW0IKZ8</accession>
<proteinExistence type="inferred from homology"/>
<sequence length="370" mass="41431">MERNIHILVIPYSLQGHINPMLQFSKRLASKGPRVTFISTSRISKSIQAHESSSINFETISDGSEEVQDLEIIDEKVKRFNSQVSQNLPKLIEKHNSSKYPPKFLAYDSILPWALNVARQSGLDGAPFFTQSCVVNNIYYHAHQGTLQMPLEEASSTSLPSMPSLGINDMPSIFCDMESYPGELNIVVSQFSNFQEANWLLCHTFDELEDESIQAHESSSINFETISDGSEEVQDLETSDEKLKRFKSKVSQNLPKFIEKHNSSKYPPKFLVYDSVLPWALNVARQSGLDGAPFFTQSCVVNAIYYHAHQGTLQMPLEEGSSISLPSMPSLGINDMPTFLYDTGSTQMCKPCGESILKFPGSELALVQHF</sequence>
<dbReference type="Gene3D" id="3.40.50.2000">
    <property type="entry name" value="Glycogen Phosphorylase B"/>
    <property type="match status" value="2"/>
</dbReference>
<gene>
    <name evidence="2" type="primary">UGT74E2_1</name>
    <name evidence="2" type="ORF">CFP56_002052</name>
</gene>
<dbReference type="PANTHER" id="PTHR11926:SF1560">
    <property type="entry name" value="UDP-GLYCOSYLTRANSFERASE 74E1-RELATED"/>
    <property type="match status" value="1"/>
</dbReference>
<keyword evidence="3" id="KW-1185">Reference proteome</keyword>
<reference evidence="2 3" key="1">
    <citation type="journal article" date="2018" name="Sci. Data">
        <title>The draft genome sequence of cork oak.</title>
        <authorList>
            <person name="Ramos A.M."/>
            <person name="Usie A."/>
            <person name="Barbosa P."/>
            <person name="Barros P.M."/>
            <person name="Capote T."/>
            <person name="Chaves I."/>
            <person name="Simoes F."/>
            <person name="Abreu I."/>
            <person name="Carrasquinho I."/>
            <person name="Faro C."/>
            <person name="Guimaraes J.B."/>
            <person name="Mendonca D."/>
            <person name="Nobrega F."/>
            <person name="Rodrigues L."/>
            <person name="Saibo N.J.M."/>
            <person name="Varela M.C."/>
            <person name="Egas C."/>
            <person name="Matos J."/>
            <person name="Miguel C.M."/>
            <person name="Oliveira M.M."/>
            <person name="Ricardo C.P."/>
            <person name="Goncalves S."/>
        </authorList>
    </citation>
    <scope>NUCLEOTIDE SEQUENCE [LARGE SCALE GENOMIC DNA]</scope>
    <source>
        <strain evidence="3">cv. HL8</strain>
    </source>
</reference>
<dbReference type="EMBL" id="PKMF04001037">
    <property type="protein sequence ID" value="KAK7815073.1"/>
    <property type="molecule type" value="Genomic_DNA"/>
</dbReference>
<evidence type="ECO:0000256" key="1">
    <source>
        <dbReference type="ARBA" id="ARBA00009995"/>
    </source>
</evidence>
<evidence type="ECO:0000313" key="3">
    <source>
        <dbReference type="Proteomes" id="UP000237347"/>
    </source>
</evidence>
<name>A0AAW0IKZ8_QUESU</name>
<organism evidence="2 3">
    <name type="scientific">Quercus suber</name>
    <name type="common">Cork oak</name>
    <dbReference type="NCBI Taxonomy" id="58331"/>
    <lineage>
        <taxon>Eukaryota</taxon>
        <taxon>Viridiplantae</taxon>
        <taxon>Streptophyta</taxon>
        <taxon>Embryophyta</taxon>
        <taxon>Tracheophyta</taxon>
        <taxon>Spermatophyta</taxon>
        <taxon>Magnoliopsida</taxon>
        <taxon>eudicotyledons</taxon>
        <taxon>Gunneridae</taxon>
        <taxon>Pentapetalae</taxon>
        <taxon>rosids</taxon>
        <taxon>fabids</taxon>
        <taxon>Fagales</taxon>
        <taxon>Fagaceae</taxon>
        <taxon>Quercus</taxon>
    </lineage>
</organism>
<dbReference type="SUPFAM" id="SSF53756">
    <property type="entry name" value="UDP-Glycosyltransferase/glycogen phosphorylase"/>
    <property type="match status" value="2"/>
</dbReference>